<proteinExistence type="predicted"/>
<gene>
    <name evidence="1" type="ORF">NDU88_005937</name>
</gene>
<keyword evidence="2" id="KW-1185">Reference proteome</keyword>
<dbReference type="Proteomes" id="UP001066276">
    <property type="component" value="Chromosome 4_1"/>
</dbReference>
<accession>A0AAV7TDN2</accession>
<name>A0AAV7TDN2_PLEWA</name>
<organism evidence="1 2">
    <name type="scientific">Pleurodeles waltl</name>
    <name type="common">Iberian ribbed newt</name>
    <dbReference type="NCBI Taxonomy" id="8319"/>
    <lineage>
        <taxon>Eukaryota</taxon>
        <taxon>Metazoa</taxon>
        <taxon>Chordata</taxon>
        <taxon>Craniata</taxon>
        <taxon>Vertebrata</taxon>
        <taxon>Euteleostomi</taxon>
        <taxon>Amphibia</taxon>
        <taxon>Batrachia</taxon>
        <taxon>Caudata</taxon>
        <taxon>Salamandroidea</taxon>
        <taxon>Salamandridae</taxon>
        <taxon>Pleurodelinae</taxon>
        <taxon>Pleurodeles</taxon>
    </lineage>
</organism>
<evidence type="ECO:0000313" key="2">
    <source>
        <dbReference type="Proteomes" id="UP001066276"/>
    </source>
</evidence>
<reference evidence="1" key="1">
    <citation type="journal article" date="2022" name="bioRxiv">
        <title>Sequencing and chromosome-scale assembly of the giantPleurodeles waltlgenome.</title>
        <authorList>
            <person name="Brown T."/>
            <person name="Elewa A."/>
            <person name="Iarovenko S."/>
            <person name="Subramanian E."/>
            <person name="Araus A.J."/>
            <person name="Petzold A."/>
            <person name="Susuki M."/>
            <person name="Suzuki K.-i.T."/>
            <person name="Hayashi T."/>
            <person name="Toyoda A."/>
            <person name="Oliveira C."/>
            <person name="Osipova E."/>
            <person name="Leigh N.D."/>
            <person name="Simon A."/>
            <person name="Yun M.H."/>
        </authorList>
    </citation>
    <scope>NUCLEOTIDE SEQUENCE</scope>
    <source>
        <strain evidence="1">20211129_DDA</strain>
        <tissue evidence="1">Liver</tissue>
    </source>
</reference>
<evidence type="ECO:0000313" key="1">
    <source>
        <dbReference type="EMBL" id="KAJ1174114.1"/>
    </source>
</evidence>
<sequence length="84" mass="9124">MGLAPGTRLGISHFRYRPRAVSSSRVLLRSQNTCVAEVGGARSAGSEHRVSWEEGGWAHFCSASVVMIEDFFGLNPTYKGCLAH</sequence>
<comment type="caution">
    <text evidence="1">The sequence shown here is derived from an EMBL/GenBank/DDBJ whole genome shotgun (WGS) entry which is preliminary data.</text>
</comment>
<dbReference type="AlphaFoldDB" id="A0AAV7TDN2"/>
<dbReference type="EMBL" id="JANPWB010000007">
    <property type="protein sequence ID" value="KAJ1174114.1"/>
    <property type="molecule type" value="Genomic_DNA"/>
</dbReference>
<protein>
    <submittedName>
        <fullName evidence="1">Uncharacterized protein</fullName>
    </submittedName>
</protein>